<comment type="caution">
    <text evidence="4">The sequence shown here is derived from an EMBL/GenBank/DDBJ whole genome shotgun (WGS) entry which is preliminary data.</text>
</comment>
<dbReference type="InterPro" id="IPR020624">
    <property type="entry name" value="Schiff_base-form_aldolases_CS"/>
</dbReference>
<evidence type="ECO:0000313" key="4">
    <source>
        <dbReference type="EMBL" id="MFC3763074.1"/>
    </source>
</evidence>
<organism evidence="4 5">
    <name type="scientific">Tenggerimyces flavus</name>
    <dbReference type="NCBI Taxonomy" id="1708749"/>
    <lineage>
        <taxon>Bacteria</taxon>
        <taxon>Bacillati</taxon>
        <taxon>Actinomycetota</taxon>
        <taxon>Actinomycetes</taxon>
        <taxon>Propionibacteriales</taxon>
        <taxon>Nocardioidaceae</taxon>
        <taxon>Tenggerimyces</taxon>
    </lineage>
</organism>
<dbReference type="Gene3D" id="3.20.20.70">
    <property type="entry name" value="Aldolase class I"/>
    <property type="match status" value="1"/>
</dbReference>
<proteinExistence type="inferred from homology"/>
<evidence type="ECO:0000256" key="2">
    <source>
        <dbReference type="ARBA" id="ARBA00023239"/>
    </source>
</evidence>
<dbReference type="InterPro" id="IPR002220">
    <property type="entry name" value="DapA-like"/>
</dbReference>
<name>A0ABV7YG79_9ACTN</name>
<dbReference type="EMBL" id="JBHRZH010000017">
    <property type="protein sequence ID" value="MFC3763074.1"/>
    <property type="molecule type" value="Genomic_DNA"/>
</dbReference>
<dbReference type="PANTHER" id="PTHR12128">
    <property type="entry name" value="DIHYDRODIPICOLINATE SYNTHASE"/>
    <property type="match status" value="1"/>
</dbReference>
<keyword evidence="3" id="KW-0704">Schiff base</keyword>
<dbReference type="PANTHER" id="PTHR12128:SF66">
    <property type="entry name" value="4-HYDROXY-2-OXOGLUTARATE ALDOLASE, MITOCHONDRIAL"/>
    <property type="match status" value="1"/>
</dbReference>
<dbReference type="Pfam" id="PF00701">
    <property type="entry name" value="DHDPS"/>
    <property type="match status" value="1"/>
</dbReference>
<comment type="similarity">
    <text evidence="1">Belongs to the DapA family.</text>
</comment>
<dbReference type="SUPFAM" id="SSF51569">
    <property type="entry name" value="Aldolase"/>
    <property type="match status" value="1"/>
</dbReference>
<evidence type="ECO:0000313" key="5">
    <source>
        <dbReference type="Proteomes" id="UP001595699"/>
    </source>
</evidence>
<reference evidence="5" key="1">
    <citation type="journal article" date="2019" name="Int. J. Syst. Evol. Microbiol.">
        <title>The Global Catalogue of Microorganisms (GCM) 10K type strain sequencing project: providing services to taxonomists for standard genome sequencing and annotation.</title>
        <authorList>
            <consortium name="The Broad Institute Genomics Platform"/>
            <consortium name="The Broad Institute Genome Sequencing Center for Infectious Disease"/>
            <person name="Wu L."/>
            <person name="Ma J."/>
        </authorList>
    </citation>
    <scope>NUCLEOTIDE SEQUENCE [LARGE SCALE GENOMIC DNA]</scope>
    <source>
        <strain evidence="5">CGMCC 4.7241</strain>
    </source>
</reference>
<gene>
    <name evidence="4" type="ORF">ACFOUW_19690</name>
</gene>
<dbReference type="CDD" id="cd00408">
    <property type="entry name" value="DHDPS-like"/>
    <property type="match status" value="1"/>
</dbReference>
<sequence>MAEPTFSGVGVALLTFFDESGTVDVDATIAHAVRVAGSGVRAVLVAGTTGEADTLTDPERLELIAAARAALPDDVTVIAGASGAWARAASARAVAAREAGADTVLVAPARGGVQLQAFFDAVTEAVGETSRVIGYHNPGPLGVPGIPVETLMDLPIGGVKDSSGDPGRLLDELDTWDGQVYLGSSAILSFGGPLGAAGALLALANVVPEECVQAFDGDAKAQRALTGLVRKVRQSGLAALKAATAERFGTSTVRRLALS</sequence>
<dbReference type="Proteomes" id="UP001595699">
    <property type="component" value="Unassembled WGS sequence"/>
</dbReference>
<dbReference type="RefSeq" id="WP_205119843.1">
    <property type="nucleotide sequence ID" value="NZ_JAFBCM010000001.1"/>
</dbReference>
<dbReference type="PROSITE" id="PS00665">
    <property type="entry name" value="DHDPS_1"/>
    <property type="match status" value="1"/>
</dbReference>
<evidence type="ECO:0000256" key="3">
    <source>
        <dbReference type="ARBA" id="ARBA00023270"/>
    </source>
</evidence>
<accession>A0ABV7YG79</accession>
<dbReference type="InterPro" id="IPR013785">
    <property type="entry name" value="Aldolase_TIM"/>
</dbReference>
<keyword evidence="5" id="KW-1185">Reference proteome</keyword>
<keyword evidence="2" id="KW-0456">Lyase</keyword>
<evidence type="ECO:0000256" key="1">
    <source>
        <dbReference type="ARBA" id="ARBA00007592"/>
    </source>
</evidence>
<protein>
    <submittedName>
        <fullName evidence="4">Dihydrodipicolinate synthase family protein</fullName>
    </submittedName>
</protein>
<dbReference type="SMART" id="SM01130">
    <property type="entry name" value="DHDPS"/>
    <property type="match status" value="1"/>
</dbReference>